<dbReference type="RefSeq" id="WP_042454706.1">
    <property type="nucleotide sequence ID" value="NZ_BBPN01000034.1"/>
</dbReference>
<dbReference type="eggNOG" id="COG0236">
    <property type="taxonomic scope" value="Bacteria"/>
</dbReference>
<dbReference type="Proteomes" id="UP000183015">
    <property type="component" value="Unassembled WGS sequence"/>
</dbReference>
<dbReference type="InterPro" id="IPR009081">
    <property type="entry name" value="PP-bd_ACP"/>
</dbReference>
<organism evidence="4 5">
    <name type="scientific">Streptacidiphilus jiangxiensis</name>
    <dbReference type="NCBI Taxonomy" id="235985"/>
    <lineage>
        <taxon>Bacteria</taxon>
        <taxon>Bacillati</taxon>
        <taxon>Actinomycetota</taxon>
        <taxon>Actinomycetes</taxon>
        <taxon>Kitasatosporales</taxon>
        <taxon>Streptomycetaceae</taxon>
        <taxon>Streptacidiphilus</taxon>
    </lineage>
</organism>
<dbReference type="InterPro" id="IPR006162">
    <property type="entry name" value="Ppantetheine_attach_site"/>
</dbReference>
<evidence type="ECO:0000313" key="4">
    <source>
        <dbReference type="EMBL" id="SEK75701.1"/>
    </source>
</evidence>
<keyword evidence="1" id="KW-0596">Phosphopantetheine</keyword>
<dbReference type="EMBL" id="FOAZ01000003">
    <property type="protein sequence ID" value="SEK75701.1"/>
    <property type="molecule type" value="Genomic_DNA"/>
</dbReference>
<reference evidence="5" key="1">
    <citation type="submission" date="2016-10" db="EMBL/GenBank/DDBJ databases">
        <authorList>
            <person name="Varghese N."/>
        </authorList>
    </citation>
    <scope>NUCLEOTIDE SEQUENCE [LARGE SCALE GENOMIC DNA]</scope>
    <source>
        <strain evidence="5">DSM 45096 / BCRC 16803 / CGMCC 4.1857 / CIP 109030 / JCM 12277 / KCTC 19219 / NBRC 100920 / 33214</strain>
    </source>
</reference>
<sequence>MLTLDVLKLILDEVAGADDDTAFDGDVLDVAFVDLGYDSLALLEAASRVNLRFGVRLSDEAVAGLQTPREFLNSVNETLLQAV</sequence>
<dbReference type="Pfam" id="PF00550">
    <property type="entry name" value="PP-binding"/>
    <property type="match status" value="1"/>
</dbReference>
<evidence type="ECO:0000256" key="1">
    <source>
        <dbReference type="ARBA" id="ARBA00022450"/>
    </source>
</evidence>
<dbReference type="PROSITE" id="PS50075">
    <property type="entry name" value="CARRIER"/>
    <property type="match status" value="1"/>
</dbReference>
<evidence type="ECO:0000256" key="2">
    <source>
        <dbReference type="ARBA" id="ARBA00022553"/>
    </source>
</evidence>
<feature type="domain" description="Carrier" evidence="3">
    <location>
        <begin position="1"/>
        <end position="79"/>
    </location>
</feature>
<dbReference type="AlphaFoldDB" id="A0A1H7JMB5"/>
<dbReference type="Gene3D" id="1.10.1200.10">
    <property type="entry name" value="ACP-like"/>
    <property type="match status" value="1"/>
</dbReference>
<proteinExistence type="predicted"/>
<keyword evidence="2" id="KW-0597">Phosphoprotein</keyword>
<evidence type="ECO:0000313" key="5">
    <source>
        <dbReference type="Proteomes" id="UP000183015"/>
    </source>
</evidence>
<evidence type="ECO:0000259" key="3">
    <source>
        <dbReference type="PROSITE" id="PS50075"/>
    </source>
</evidence>
<gene>
    <name evidence="4" type="ORF">SAMN05414137_103363</name>
</gene>
<dbReference type="PROSITE" id="PS00012">
    <property type="entry name" value="PHOSPHOPANTETHEINE"/>
    <property type="match status" value="1"/>
</dbReference>
<protein>
    <submittedName>
        <fullName evidence="4">Act minimal PKS acyl carrier protein</fullName>
    </submittedName>
</protein>
<dbReference type="OrthoDB" id="3537906at2"/>
<keyword evidence="5" id="KW-1185">Reference proteome</keyword>
<dbReference type="InterPro" id="IPR036736">
    <property type="entry name" value="ACP-like_sf"/>
</dbReference>
<accession>A0A1H7JMB5</accession>
<dbReference type="STRING" id="235985.SAMN05414137_103363"/>
<name>A0A1H7JMB5_STRJI</name>
<dbReference type="SUPFAM" id="SSF47336">
    <property type="entry name" value="ACP-like"/>
    <property type="match status" value="1"/>
</dbReference>